<organism evidence="2 3">
    <name type="scientific">Liparis tanakae</name>
    <name type="common">Tanaka's snailfish</name>
    <dbReference type="NCBI Taxonomy" id="230148"/>
    <lineage>
        <taxon>Eukaryota</taxon>
        <taxon>Metazoa</taxon>
        <taxon>Chordata</taxon>
        <taxon>Craniata</taxon>
        <taxon>Vertebrata</taxon>
        <taxon>Euteleostomi</taxon>
        <taxon>Actinopterygii</taxon>
        <taxon>Neopterygii</taxon>
        <taxon>Teleostei</taxon>
        <taxon>Neoteleostei</taxon>
        <taxon>Acanthomorphata</taxon>
        <taxon>Eupercaria</taxon>
        <taxon>Perciformes</taxon>
        <taxon>Cottioidei</taxon>
        <taxon>Cottales</taxon>
        <taxon>Liparidae</taxon>
        <taxon>Liparis</taxon>
    </lineage>
</organism>
<dbReference type="EMBL" id="SRLO01025842">
    <property type="protein sequence ID" value="TNN21791.1"/>
    <property type="molecule type" value="Genomic_DNA"/>
</dbReference>
<dbReference type="AlphaFoldDB" id="A0A4Z2DZ16"/>
<sequence>MRGSDPMVLARELEPTIGVQRPPADSTRPPADSTRPPADSPRPRGAVRRWGFPRCVARFAQTSSVSGYASP</sequence>
<proteinExistence type="predicted"/>
<protein>
    <submittedName>
        <fullName evidence="2">Uncharacterized protein</fullName>
    </submittedName>
</protein>
<evidence type="ECO:0000313" key="3">
    <source>
        <dbReference type="Proteomes" id="UP000314294"/>
    </source>
</evidence>
<dbReference type="Proteomes" id="UP000314294">
    <property type="component" value="Unassembled WGS sequence"/>
</dbReference>
<reference evidence="2 3" key="1">
    <citation type="submission" date="2019-03" db="EMBL/GenBank/DDBJ databases">
        <title>First draft genome of Liparis tanakae, snailfish: a comprehensive survey of snailfish specific genes.</title>
        <authorList>
            <person name="Kim W."/>
            <person name="Song I."/>
            <person name="Jeong J.-H."/>
            <person name="Kim D."/>
            <person name="Kim S."/>
            <person name="Ryu S."/>
            <person name="Song J.Y."/>
            <person name="Lee S.K."/>
        </authorList>
    </citation>
    <scope>NUCLEOTIDE SEQUENCE [LARGE SCALE GENOMIC DNA]</scope>
    <source>
        <tissue evidence="2">Muscle</tissue>
    </source>
</reference>
<gene>
    <name evidence="2" type="ORF">EYF80_068098</name>
</gene>
<evidence type="ECO:0000313" key="2">
    <source>
        <dbReference type="EMBL" id="TNN21791.1"/>
    </source>
</evidence>
<feature type="region of interest" description="Disordered" evidence="1">
    <location>
        <begin position="1"/>
        <end position="50"/>
    </location>
</feature>
<keyword evidence="3" id="KW-1185">Reference proteome</keyword>
<comment type="caution">
    <text evidence="2">The sequence shown here is derived from an EMBL/GenBank/DDBJ whole genome shotgun (WGS) entry which is preliminary data.</text>
</comment>
<name>A0A4Z2DZ16_9TELE</name>
<evidence type="ECO:0000256" key="1">
    <source>
        <dbReference type="SAM" id="MobiDB-lite"/>
    </source>
</evidence>
<accession>A0A4Z2DZ16</accession>